<organism evidence="8 9">
    <name type="scientific">Hanseniaspora opuntiae</name>
    <dbReference type="NCBI Taxonomy" id="211096"/>
    <lineage>
        <taxon>Eukaryota</taxon>
        <taxon>Fungi</taxon>
        <taxon>Dikarya</taxon>
        <taxon>Ascomycota</taxon>
        <taxon>Saccharomycotina</taxon>
        <taxon>Saccharomycetes</taxon>
        <taxon>Saccharomycodales</taxon>
        <taxon>Saccharomycodaceae</taxon>
        <taxon>Hanseniaspora</taxon>
    </lineage>
</organism>
<evidence type="ECO:0000256" key="2">
    <source>
        <dbReference type="ARBA" id="ARBA00009254"/>
    </source>
</evidence>
<comment type="caution">
    <text evidence="8">The sequence shown here is derived from an EMBL/GenBank/DDBJ whole genome shotgun (WGS) entry which is preliminary data.</text>
</comment>
<proteinExistence type="inferred from homology"/>
<protein>
    <recommendedName>
        <fullName evidence="6">Large ribosomal subunit protein uL29m</fullName>
    </recommendedName>
    <alternativeName>
        <fullName evidence="7">54S ribosomal protein L4, mitochondrial</fullName>
    </alternativeName>
</protein>
<evidence type="ECO:0000256" key="3">
    <source>
        <dbReference type="ARBA" id="ARBA00022980"/>
    </source>
</evidence>
<dbReference type="OrthoDB" id="270763at2759"/>
<dbReference type="EMBL" id="LPNL01000004">
    <property type="protein sequence ID" value="OEJ88172.1"/>
    <property type="molecule type" value="Genomic_DNA"/>
</dbReference>
<comment type="similarity">
    <text evidence="2">Belongs to the universal ribosomal protein uL29 family.</text>
</comment>
<dbReference type="PANTHER" id="PTHR21183">
    <property type="entry name" value="RIBOSOMAL PROTEIN L47, MITOCHONDRIAL-RELATED"/>
    <property type="match status" value="1"/>
</dbReference>
<evidence type="ECO:0000256" key="4">
    <source>
        <dbReference type="ARBA" id="ARBA00023128"/>
    </source>
</evidence>
<sequence length="267" mass="31379">MFKASNINLFKSTAVANVRTPTKKKMSTILREKAIRQELIDKKNVVPKFIPDVNPETDNGLTLTDPVPPSFSSLIKVSKDILYAEAVDEHPLWQFFPEKKLVRNTSYLDTSSRPWTVAELRIKSFNDLHYIYISCLKEMNILNRELAYLDPTRAYDSIYVNTIPHKKLRTKLSVTMNNIKSVLKDRKFAHDLSKFELIDRHIFKEANYDYNEFQLIKADRELYEQKAAKYLELEKEKLLNKKKESLQEGETIEEYESRLTKAFEFNK</sequence>
<name>A0A1E5RMR2_9ASCO</name>
<gene>
    <name evidence="8" type="ORF">AWRI3578_g2324</name>
</gene>
<evidence type="ECO:0000256" key="5">
    <source>
        <dbReference type="ARBA" id="ARBA00023274"/>
    </source>
</evidence>
<keyword evidence="5" id="KW-0687">Ribonucleoprotein</keyword>
<dbReference type="GO" id="GO:0003735">
    <property type="term" value="F:structural constituent of ribosome"/>
    <property type="evidence" value="ECO:0007669"/>
    <property type="project" value="InterPro"/>
</dbReference>
<dbReference type="InterPro" id="IPR010729">
    <property type="entry name" value="Ribosomal_uL29_mit"/>
</dbReference>
<dbReference type="AlphaFoldDB" id="A0A1E5RMR2"/>
<dbReference type="GO" id="GO:0005762">
    <property type="term" value="C:mitochondrial large ribosomal subunit"/>
    <property type="evidence" value="ECO:0007669"/>
    <property type="project" value="TreeGrafter"/>
</dbReference>
<accession>A0A1E5RMR2</accession>
<dbReference type="Pfam" id="PF06984">
    <property type="entry name" value="MRP-L47"/>
    <property type="match status" value="1"/>
</dbReference>
<comment type="subcellular location">
    <subcellularLocation>
        <location evidence="1">Mitochondrion</location>
    </subcellularLocation>
</comment>
<evidence type="ECO:0000313" key="8">
    <source>
        <dbReference type="EMBL" id="OEJ88172.1"/>
    </source>
</evidence>
<dbReference type="PANTHER" id="PTHR21183:SF18">
    <property type="entry name" value="LARGE RIBOSOMAL SUBUNIT PROTEIN UL29M"/>
    <property type="match status" value="1"/>
</dbReference>
<dbReference type="GO" id="GO:0032543">
    <property type="term" value="P:mitochondrial translation"/>
    <property type="evidence" value="ECO:0007669"/>
    <property type="project" value="TreeGrafter"/>
</dbReference>
<evidence type="ECO:0000256" key="6">
    <source>
        <dbReference type="ARBA" id="ARBA00035289"/>
    </source>
</evidence>
<evidence type="ECO:0000256" key="7">
    <source>
        <dbReference type="ARBA" id="ARBA00035399"/>
    </source>
</evidence>
<evidence type="ECO:0000256" key="1">
    <source>
        <dbReference type="ARBA" id="ARBA00004173"/>
    </source>
</evidence>
<keyword evidence="3 8" id="KW-0689">Ribosomal protein</keyword>
<dbReference type="Proteomes" id="UP000095605">
    <property type="component" value="Unassembled WGS sequence"/>
</dbReference>
<keyword evidence="9" id="KW-1185">Reference proteome</keyword>
<reference evidence="9" key="1">
    <citation type="journal article" date="2016" name="Genome Announc.">
        <title>Genome sequences of three species of Hanseniaspora isolated from spontaneous wine fermentations.</title>
        <authorList>
            <person name="Sternes P.R."/>
            <person name="Lee D."/>
            <person name="Kutyna D.R."/>
            <person name="Borneman A.R."/>
        </authorList>
    </citation>
    <scope>NUCLEOTIDE SEQUENCE [LARGE SCALE GENOMIC DNA]</scope>
    <source>
        <strain evidence="9">AWRI3578</strain>
    </source>
</reference>
<dbReference type="Gene3D" id="6.10.330.20">
    <property type="match status" value="1"/>
</dbReference>
<evidence type="ECO:0000313" key="9">
    <source>
        <dbReference type="Proteomes" id="UP000095605"/>
    </source>
</evidence>
<dbReference type="InterPro" id="IPR038340">
    <property type="entry name" value="MRP-L47_sf"/>
</dbReference>
<keyword evidence="4" id="KW-0496">Mitochondrion</keyword>